<reference evidence="1 2" key="1">
    <citation type="submission" date="2018-06" db="EMBL/GenBank/DDBJ databases">
        <title>Extensive metabolic versatility and redundancy in microbially diverse, dynamic hydrothermal sediments.</title>
        <authorList>
            <person name="Dombrowski N."/>
            <person name="Teske A."/>
            <person name="Baker B.J."/>
        </authorList>
    </citation>
    <scope>NUCLEOTIDE SEQUENCE [LARGE SCALE GENOMIC DNA]</scope>
    <source>
        <strain evidence="1">B47_G16</strain>
    </source>
</reference>
<dbReference type="AlphaFoldDB" id="A0A497E451"/>
<evidence type="ECO:0000313" key="1">
    <source>
        <dbReference type="EMBL" id="RLE09556.1"/>
    </source>
</evidence>
<gene>
    <name evidence="1" type="ORF">DRJ00_03925</name>
</gene>
<sequence>MWGGEGKIFSFPSLYGLSYKIPCLLVGYLQKKMKEPWWIVTSLKEKPFIILKVYRQRFWIEEGFRDLKNEFKMKKLFREKTKEDRFEKFLIACVIDYFFIYALGLINKDKQNYFVESSKKKEKKISYFFLGVKILNSYLFIKKADILRLIKVLSLAEF</sequence>
<name>A0A497E451_UNCAE</name>
<comment type="caution">
    <text evidence="1">The sequence shown here is derived from an EMBL/GenBank/DDBJ whole genome shotgun (WGS) entry which is preliminary data.</text>
</comment>
<dbReference type="SUPFAM" id="SSF53098">
    <property type="entry name" value="Ribonuclease H-like"/>
    <property type="match status" value="1"/>
</dbReference>
<dbReference type="EMBL" id="QMPZ01000040">
    <property type="protein sequence ID" value="RLE09556.1"/>
    <property type="molecule type" value="Genomic_DNA"/>
</dbReference>
<dbReference type="Proteomes" id="UP000279422">
    <property type="component" value="Unassembled WGS sequence"/>
</dbReference>
<organism evidence="1 2">
    <name type="scientific">Aerophobetes bacterium</name>
    <dbReference type="NCBI Taxonomy" id="2030807"/>
    <lineage>
        <taxon>Bacteria</taxon>
        <taxon>Candidatus Aerophobota</taxon>
    </lineage>
</organism>
<evidence type="ECO:0000313" key="2">
    <source>
        <dbReference type="Proteomes" id="UP000279422"/>
    </source>
</evidence>
<protein>
    <recommendedName>
        <fullName evidence="3">Transposase IS4-like domain-containing protein</fullName>
    </recommendedName>
</protein>
<dbReference type="InterPro" id="IPR012337">
    <property type="entry name" value="RNaseH-like_sf"/>
</dbReference>
<evidence type="ECO:0008006" key="3">
    <source>
        <dbReference type="Google" id="ProtNLM"/>
    </source>
</evidence>
<accession>A0A497E451</accession>
<proteinExistence type="predicted"/>